<organism evidence="1 2">
    <name type="scientific">Nemorincola caseinilytica</name>
    <dbReference type="NCBI Taxonomy" id="2054315"/>
    <lineage>
        <taxon>Bacteria</taxon>
        <taxon>Pseudomonadati</taxon>
        <taxon>Bacteroidota</taxon>
        <taxon>Chitinophagia</taxon>
        <taxon>Chitinophagales</taxon>
        <taxon>Chitinophagaceae</taxon>
        <taxon>Nemorincola</taxon>
    </lineage>
</organism>
<reference evidence="2" key="1">
    <citation type="journal article" date="2019" name="Int. J. Syst. Evol. Microbiol.">
        <title>The Global Catalogue of Microorganisms (GCM) 10K type strain sequencing project: providing services to taxonomists for standard genome sequencing and annotation.</title>
        <authorList>
            <consortium name="The Broad Institute Genomics Platform"/>
            <consortium name="The Broad Institute Genome Sequencing Center for Infectious Disease"/>
            <person name="Wu L."/>
            <person name="Ma J."/>
        </authorList>
    </citation>
    <scope>NUCLEOTIDE SEQUENCE [LARGE SCALE GENOMIC DNA]</scope>
    <source>
        <strain evidence="2">JCM 32105</strain>
    </source>
</reference>
<dbReference type="Proteomes" id="UP001500067">
    <property type="component" value="Unassembled WGS sequence"/>
</dbReference>
<comment type="caution">
    <text evidence="1">The sequence shown here is derived from an EMBL/GenBank/DDBJ whole genome shotgun (WGS) entry which is preliminary data.</text>
</comment>
<dbReference type="EMBL" id="BAABFA010000001">
    <property type="protein sequence ID" value="GAA4459636.1"/>
    <property type="molecule type" value="Genomic_DNA"/>
</dbReference>
<proteinExistence type="predicted"/>
<accession>A0ABP8N400</accession>
<gene>
    <name evidence="1" type="ORF">GCM10023093_00960</name>
</gene>
<evidence type="ECO:0000313" key="2">
    <source>
        <dbReference type="Proteomes" id="UP001500067"/>
    </source>
</evidence>
<sequence>MNKLDTSHPDYIKGFQEGYMITMHLPEISDWMARKKDSGLKYAGFLHGRLEYLMEKVQDLVIKQDAWEWDDDE</sequence>
<protein>
    <submittedName>
        <fullName evidence="1">Uncharacterized protein</fullName>
    </submittedName>
</protein>
<dbReference type="RefSeq" id="WP_345076855.1">
    <property type="nucleotide sequence ID" value="NZ_BAABFA010000001.1"/>
</dbReference>
<name>A0ABP8N400_9BACT</name>
<keyword evidence="2" id="KW-1185">Reference proteome</keyword>
<evidence type="ECO:0000313" key="1">
    <source>
        <dbReference type="EMBL" id="GAA4459636.1"/>
    </source>
</evidence>